<evidence type="ECO:0000313" key="1">
    <source>
        <dbReference type="Proteomes" id="UP001652623"/>
    </source>
</evidence>
<sequence>MTITASLQITKPPPNPGVLKSPCLISHVFPRSYNRRGRWSTKCWVGKQRTDQPVIDHIINVLADEDFDFSVDSKGAFEAIGELLVGAEYFTNFFEHPVPYNQLTEWKYIYVIKAAGIEEVGMLGRILGEYINELHWKMEIVKI</sequence>
<keyword evidence="1" id="KW-1185">Reference proteome</keyword>
<accession>A0ABM4A502</accession>
<gene>
    <name evidence="2" type="primary">LOC132803251</name>
</gene>
<evidence type="ECO:0000313" key="2">
    <source>
        <dbReference type="RefSeq" id="XP_060671806.1"/>
    </source>
</evidence>
<proteinExistence type="predicted"/>
<name>A0ABM4A502_ZIZJJ</name>
<reference evidence="2" key="1">
    <citation type="submission" date="2025-08" db="UniProtKB">
        <authorList>
            <consortium name="RefSeq"/>
        </authorList>
    </citation>
    <scope>IDENTIFICATION</scope>
    <source>
        <tissue evidence="2">Seedling</tissue>
    </source>
</reference>
<protein>
    <submittedName>
        <fullName evidence="2">Uncharacterized protein LOC132803251</fullName>
    </submittedName>
</protein>
<dbReference type="RefSeq" id="XP_060671806.1">
    <property type="nucleotide sequence ID" value="XM_060815823.1"/>
</dbReference>
<dbReference type="Proteomes" id="UP001652623">
    <property type="component" value="Chromosome 3"/>
</dbReference>
<dbReference type="GeneID" id="132803251"/>
<organism evidence="1 2">
    <name type="scientific">Ziziphus jujuba</name>
    <name type="common">Chinese jujube</name>
    <name type="synonym">Ziziphus sativa</name>
    <dbReference type="NCBI Taxonomy" id="326968"/>
    <lineage>
        <taxon>Eukaryota</taxon>
        <taxon>Viridiplantae</taxon>
        <taxon>Streptophyta</taxon>
        <taxon>Embryophyta</taxon>
        <taxon>Tracheophyta</taxon>
        <taxon>Spermatophyta</taxon>
        <taxon>Magnoliopsida</taxon>
        <taxon>eudicotyledons</taxon>
        <taxon>Gunneridae</taxon>
        <taxon>Pentapetalae</taxon>
        <taxon>rosids</taxon>
        <taxon>fabids</taxon>
        <taxon>Rosales</taxon>
        <taxon>Rhamnaceae</taxon>
        <taxon>Paliureae</taxon>
        <taxon>Ziziphus</taxon>
    </lineage>
</organism>